<evidence type="ECO:0000259" key="9">
    <source>
        <dbReference type="PROSITE" id="PS51846"/>
    </source>
</evidence>
<evidence type="ECO:0008006" key="11">
    <source>
        <dbReference type="Google" id="ProtNLM"/>
    </source>
</evidence>
<dbReference type="AlphaFoldDB" id="A0A381QVN4"/>
<protein>
    <recommendedName>
        <fullName evidence="11">CNNM transmembrane domain-containing protein</fullName>
    </recommendedName>
</protein>
<dbReference type="PANTHER" id="PTHR43099:SF5">
    <property type="entry name" value="HLYC_CORC FAMILY TRANSPORTER"/>
    <property type="match status" value="1"/>
</dbReference>
<evidence type="ECO:0000256" key="3">
    <source>
        <dbReference type="ARBA" id="ARBA00022692"/>
    </source>
</evidence>
<dbReference type="CDD" id="cd04590">
    <property type="entry name" value="CBS_pair_CorC_HlyC_assoc"/>
    <property type="match status" value="1"/>
</dbReference>
<feature type="domain" description="CBS" evidence="8">
    <location>
        <begin position="212"/>
        <end position="271"/>
    </location>
</feature>
<dbReference type="PROSITE" id="PS51846">
    <property type="entry name" value="CNNM"/>
    <property type="match status" value="1"/>
</dbReference>
<name>A0A381QVN4_9ZZZZ</name>
<keyword evidence="2" id="KW-1003">Cell membrane</keyword>
<dbReference type="PROSITE" id="PS51371">
    <property type="entry name" value="CBS"/>
    <property type="match status" value="2"/>
</dbReference>
<dbReference type="InterPro" id="IPR046342">
    <property type="entry name" value="CBS_dom_sf"/>
</dbReference>
<sequence length="340" mass="36330">MVALVAVNALFVATEFALVAARPSSLEAAAADGSGSAARALVARRDLRVQMSGAQLGITVSSIALGVLVEPTIGRRMESITYAAGLPSGVSSTVALVLVIGLAAVFQMLFGELVPKNVAIADPERTLRWTVRTHGAFVALVRPAILVVDRLATWAVRPFGLTPVDEIERAVGVPELTALLDASRDDGLIDPFEHELLTGVLDLGRHTSASVMVPRSEVVTVDRRQPLSEIEGVVASSGHTRLPMLRSPTGELVGMVHAKDLLRLPLEARDEPVPLESIRSLPVLRSDLLLDDVLQRLRRSRSQMAVVVDGTGEWVGILSMDDVVEEMVGEIRDESDGLGR</sequence>
<feature type="domain" description="CNNM transmembrane" evidence="9">
    <location>
        <begin position="1"/>
        <end position="196"/>
    </location>
</feature>
<proteinExistence type="predicted"/>
<evidence type="ECO:0000259" key="8">
    <source>
        <dbReference type="PROSITE" id="PS51371"/>
    </source>
</evidence>
<dbReference type="GO" id="GO:0005886">
    <property type="term" value="C:plasma membrane"/>
    <property type="evidence" value="ECO:0007669"/>
    <property type="project" value="UniProtKB-SubCell"/>
</dbReference>
<dbReference type="Pfam" id="PF00571">
    <property type="entry name" value="CBS"/>
    <property type="match status" value="2"/>
</dbReference>
<feature type="transmembrane region" description="Helical" evidence="7">
    <location>
        <begin position="85"/>
        <end position="110"/>
    </location>
</feature>
<dbReference type="Gene3D" id="3.10.580.10">
    <property type="entry name" value="CBS-domain"/>
    <property type="match status" value="1"/>
</dbReference>
<dbReference type="InterPro" id="IPR000644">
    <property type="entry name" value="CBS_dom"/>
</dbReference>
<evidence type="ECO:0000256" key="1">
    <source>
        <dbReference type="ARBA" id="ARBA00004651"/>
    </source>
</evidence>
<evidence type="ECO:0000256" key="2">
    <source>
        <dbReference type="ARBA" id="ARBA00022475"/>
    </source>
</evidence>
<evidence type="ECO:0000256" key="4">
    <source>
        <dbReference type="ARBA" id="ARBA00022737"/>
    </source>
</evidence>
<evidence type="ECO:0000313" key="10">
    <source>
        <dbReference type="EMBL" id="SUZ83482.1"/>
    </source>
</evidence>
<feature type="domain" description="CBS" evidence="8">
    <location>
        <begin position="277"/>
        <end position="334"/>
    </location>
</feature>
<organism evidence="10">
    <name type="scientific">marine metagenome</name>
    <dbReference type="NCBI Taxonomy" id="408172"/>
    <lineage>
        <taxon>unclassified sequences</taxon>
        <taxon>metagenomes</taxon>
        <taxon>ecological metagenomes</taxon>
    </lineage>
</organism>
<dbReference type="SUPFAM" id="SSF54631">
    <property type="entry name" value="CBS-domain pair"/>
    <property type="match status" value="1"/>
</dbReference>
<dbReference type="SMART" id="SM00116">
    <property type="entry name" value="CBS"/>
    <property type="match status" value="2"/>
</dbReference>
<keyword evidence="6 7" id="KW-0472">Membrane</keyword>
<keyword evidence="5 7" id="KW-1133">Transmembrane helix</keyword>
<dbReference type="EMBL" id="UINC01001552">
    <property type="protein sequence ID" value="SUZ83482.1"/>
    <property type="molecule type" value="Genomic_DNA"/>
</dbReference>
<dbReference type="Pfam" id="PF01595">
    <property type="entry name" value="CNNM"/>
    <property type="match status" value="1"/>
</dbReference>
<evidence type="ECO:0000256" key="6">
    <source>
        <dbReference type="ARBA" id="ARBA00023136"/>
    </source>
</evidence>
<keyword evidence="4" id="KW-0677">Repeat</keyword>
<dbReference type="InterPro" id="IPR051676">
    <property type="entry name" value="UPF0053_domain"/>
</dbReference>
<gene>
    <name evidence="10" type="ORF">METZ01_LOCUS36336</name>
</gene>
<dbReference type="InterPro" id="IPR002550">
    <property type="entry name" value="CNNM"/>
</dbReference>
<accession>A0A381QVN4</accession>
<comment type="subcellular location">
    <subcellularLocation>
        <location evidence="1">Cell membrane</location>
        <topology evidence="1">Multi-pass membrane protein</topology>
    </subcellularLocation>
</comment>
<reference evidence="10" key="1">
    <citation type="submission" date="2018-05" db="EMBL/GenBank/DDBJ databases">
        <authorList>
            <person name="Lanie J.A."/>
            <person name="Ng W.-L."/>
            <person name="Kazmierczak K.M."/>
            <person name="Andrzejewski T.M."/>
            <person name="Davidsen T.M."/>
            <person name="Wayne K.J."/>
            <person name="Tettelin H."/>
            <person name="Glass J.I."/>
            <person name="Rusch D."/>
            <person name="Podicherti R."/>
            <person name="Tsui H.-C.T."/>
            <person name="Winkler M.E."/>
        </authorList>
    </citation>
    <scope>NUCLEOTIDE SEQUENCE</scope>
</reference>
<dbReference type="PANTHER" id="PTHR43099">
    <property type="entry name" value="UPF0053 PROTEIN YRKA"/>
    <property type="match status" value="1"/>
</dbReference>
<evidence type="ECO:0000256" key="5">
    <source>
        <dbReference type="ARBA" id="ARBA00022989"/>
    </source>
</evidence>
<keyword evidence="3 7" id="KW-0812">Transmembrane</keyword>
<evidence type="ECO:0000256" key="7">
    <source>
        <dbReference type="SAM" id="Phobius"/>
    </source>
</evidence>
<dbReference type="InterPro" id="IPR044751">
    <property type="entry name" value="Ion_transp-like_CBS"/>
</dbReference>